<dbReference type="AlphaFoldDB" id="A0A6J5XIP1"/>
<dbReference type="Pfam" id="PF00078">
    <property type="entry name" value="RVT_1"/>
    <property type="match status" value="1"/>
</dbReference>
<dbReference type="CDD" id="cd06222">
    <property type="entry name" value="RNase_H_like"/>
    <property type="match status" value="1"/>
</dbReference>
<feature type="domain" description="Reverse transcriptase" evidence="1">
    <location>
        <begin position="277"/>
        <end position="429"/>
    </location>
</feature>
<dbReference type="InterPro" id="IPR044730">
    <property type="entry name" value="RNase_H-like_dom_plant"/>
</dbReference>
<dbReference type="InterPro" id="IPR000477">
    <property type="entry name" value="RT_dom"/>
</dbReference>
<dbReference type="InterPro" id="IPR002156">
    <property type="entry name" value="RNaseH_domain"/>
</dbReference>
<proteinExistence type="predicted"/>
<keyword evidence="4" id="KW-1185">Reference proteome</keyword>
<dbReference type="Proteomes" id="UP000507245">
    <property type="component" value="Unassembled WGS sequence"/>
</dbReference>
<dbReference type="Pfam" id="PF13456">
    <property type="entry name" value="RVT_3"/>
    <property type="match status" value="1"/>
</dbReference>
<evidence type="ECO:0000313" key="3">
    <source>
        <dbReference type="EMBL" id="CAB4313670.1"/>
    </source>
</evidence>
<dbReference type="InterPro" id="IPR036397">
    <property type="entry name" value="RNaseH_sf"/>
</dbReference>
<sequence length="831" mass="93527">MDTNGLLDLRSTSQFFTWDNRQDAASLVILKLDRWLINTLWLYMWLDSCVHVEPRIGFDHSPFVLHFAPRVRRRRKNFKFEAYWADNLECDSIIQKGWNCDQNGDSLSTLSANLGGCRYEVLNWSKRKFPNNLSCINYLTKDLEALQSGEHEDNFRHQEAAIWNELSCLWSREETYWKQRSRGPRNWGSTLQCVHRSITDAQNTYLTAPFSVEEVRTVVKQLGLLKAPGSDRFLGLFYDRFWEIVQHSINDLVTEFFSGNCNLDLLNHTHIVLIPKVPKPTSVNQFRPISLCKNSYKILSKLLANRLKPLLPNLISQHQNAFVPGRQIQDNILLAHEAFHYLRLKTSRKAFELGLKLDMNKAYDRVEWDFLEATLCQFGFNNRWISLVMMYVKSVSFSLVLNGSPGDRFSPSRGLRQGDPLSPYLFLLISEASPSNCIALKAILDYYCASSGQEVNSLKSSLHFSPNTDKGTRNNCGNIFGIPATCDPGPYFGLPTFWGCSKVAALAYVLDRINQNIAGWKQNFLSQAGREVLIKSVATAVPAYPMSCFSLPITLYSDSGTWDISHIEPFIPPCDAAKIRATPIGTISTCDRLIWPEVKSEDYSVKSVKHMLLLCPWTRAVWFCSPFGPSPTLVLSHAISLLEEFSLAKDLATRAPLSNGGAPPGVHWSPPQFLFVKIKIDGAWQAKSGVGGVGVVIRDHNGAFVGATIQPCNLSSAVECEAQAAIVGLSFASSLHLHHVVVETDCLELFSCVKSDSANSNWRFYTFLVEFRRLEAFFSHCDWNWIRREANGAADTAAKLAKRRLCLCNWVNTPPPSLVSVLSSDGLLAPL</sequence>
<name>A0A6J5XIP1_PRUAR</name>
<evidence type="ECO:0008006" key="5">
    <source>
        <dbReference type="Google" id="ProtNLM"/>
    </source>
</evidence>
<dbReference type="OrthoDB" id="1732656at2759"/>
<reference evidence="4" key="1">
    <citation type="journal article" date="2020" name="Genome Biol.">
        <title>Gamete binning: chromosome-level and haplotype-resolved genome assembly enabled by high-throughput single-cell sequencing of gamete genomes.</title>
        <authorList>
            <person name="Campoy J.A."/>
            <person name="Sun H."/>
            <person name="Goel M."/>
            <person name="Jiao W.-B."/>
            <person name="Folz-Donahue K."/>
            <person name="Wang N."/>
            <person name="Rubio M."/>
            <person name="Liu C."/>
            <person name="Kukat C."/>
            <person name="Ruiz D."/>
            <person name="Huettel B."/>
            <person name="Schneeberger K."/>
        </authorList>
    </citation>
    <scope>NUCLEOTIDE SEQUENCE [LARGE SCALE GENOMIC DNA]</scope>
    <source>
        <strain evidence="4">cv. Rojo Pasion</strain>
    </source>
</reference>
<accession>A0A6J5XIP1</accession>
<evidence type="ECO:0000313" key="4">
    <source>
        <dbReference type="Proteomes" id="UP000507245"/>
    </source>
</evidence>
<dbReference type="InterPro" id="IPR052343">
    <property type="entry name" value="Retrotransposon-Effector_Assoc"/>
</dbReference>
<dbReference type="PANTHER" id="PTHR46890:SF48">
    <property type="entry name" value="RNA-DIRECTED DNA POLYMERASE"/>
    <property type="match status" value="1"/>
</dbReference>
<dbReference type="InterPro" id="IPR043502">
    <property type="entry name" value="DNA/RNA_pol_sf"/>
</dbReference>
<dbReference type="CDD" id="cd01650">
    <property type="entry name" value="RT_nLTR_like"/>
    <property type="match status" value="1"/>
</dbReference>
<dbReference type="EMBL" id="CAEKKB010000006">
    <property type="protein sequence ID" value="CAB4313670.1"/>
    <property type="molecule type" value="Genomic_DNA"/>
</dbReference>
<dbReference type="InterPro" id="IPR012337">
    <property type="entry name" value="RNaseH-like_sf"/>
</dbReference>
<evidence type="ECO:0000259" key="1">
    <source>
        <dbReference type="Pfam" id="PF00078"/>
    </source>
</evidence>
<dbReference type="SUPFAM" id="SSF53098">
    <property type="entry name" value="Ribonuclease H-like"/>
    <property type="match status" value="1"/>
</dbReference>
<dbReference type="GO" id="GO:0004523">
    <property type="term" value="F:RNA-DNA hybrid ribonuclease activity"/>
    <property type="evidence" value="ECO:0007669"/>
    <property type="project" value="InterPro"/>
</dbReference>
<dbReference type="Gene3D" id="3.30.420.10">
    <property type="entry name" value="Ribonuclease H-like superfamily/Ribonuclease H"/>
    <property type="match status" value="1"/>
</dbReference>
<gene>
    <name evidence="3" type="ORF">ORAREDHAP_LOCUS37005</name>
</gene>
<feature type="domain" description="RNase H type-1" evidence="2">
    <location>
        <begin position="680"/>
        <end position="801"/>
    </location>
</feature>
<dbReference type="SUPFAM" id="SSF56672">
    <property type="entry name" value="DNA/RNA polymerases"/>
    <property type="match status" value="1"/>
</dbReference>
<dbReference type="PANTHER" id="PTHR46890">
    <property type="entry name" value="NON-LTR RETROLELEMENT REVERSE TRANSCRIPTASE-LIKE PROTEIN-RELATED"/>
    <property type="match status" value="1"/>
</dbReference>
<protein>
    <recommendedName>
        <fullName evidence="5">Reverse transcriptase domain-containing protein</fullName>
    </recommendedName>
</protein>
<evidence type="ECO:0000259" key="2">
    <source>
        <dbReference type="Pfam" id="PF13456"/>
    </source>
</evidence>
<dbReference type="GO" id="GO:0003676">
    <property type="term" value="F:nucleic acid binding"/>
    <property type="evidence" value="ECO:0007669"/>
    <property type="project" value="InterPro"/>
</dbReference>
<organism evidence="3 4">
    <name type="scientific">Prunus armeniaca</name>
    <name type="common">Apricot</name>
    <name type="synonym">Armeniaca vulgaris</name>
    <dbReference type="NCBI Taxonomy" id="36596"/>
    <lineage>
        <taxon>Eukaryota</taxon>
        <taxon>Viridiplantae</taxon>
        <taxon>Streptophyta</taxon>
        <taxon>Embryophyta</taxon>
        <taxon>Tracheophyta</taxon>
        <taxon>Spermatophyta</taxon>
        <taxon>Magnoliopsida</taxon>
        <taxon>eudicotyledons</taxon>
        <taxon>Gunneridae</taxon>
        <taxon>Pentapetalae</taxon>
        <taxon>rosids</taxon>
        <taxon>fabids</taxon>
        <taxon>Rosales</taxon>
        <taxon>Rosaceae</taxon>
        <taxon>Amygdaloideae</taxon>
        <taxon>Amygdaleae</taxon>
        <taxon>Prunus</taxon>
    </lineage>
</organism>